<reference evidence="4" key="1">
    <citation type="submission" date="2022-10" db="EMBL/GenBank/DDBJ databases">
        <authorList>
            <person name="Byrne P K."/>
        </authorList>
    </citation>
    <scope>NUCLEOTIDE SEQUENCE</scope>
    <source>
        <strain evidence="4">IFO1802</strain>
    </source>
</reference>
<evidence type="ECO:0000313" key="4">
    <source>
        <dbReference type="EMBL" id="CAI4058146.1"/>
    </source>
</evidence>
<accession>A0AA35JEF8</accession>
<sequence length="1256" mass="145897">MDSIVSVVEDDIKYAQRVTSFCSPQNANVKVFTIPRHSFTAFRLSYVSPTELSECSQVTLLGGIPKQWYAEQNSQVWKLLSKITLRKVRKQSDMLKRYGYGTIYKKRVEKIPTASYLRKHFTWSYGGNTTTRNSHYLKDHKFEMERANSSPVRGSEPRMAPSKRCQSSSDQTLQQKESLKERNTELPNNESMKTLPLKETAQPAAIKPVERRRDHKKTNKGSELVLSDQNRENEQQIESSPEESNSQFNRIVTHSSATKAKDVESNINRQPSETTLRHSPHSVVAAADTPSPDYNSFLSGSEQFSHSNNLVDGLSASNTIDSLPLNMNEKIILEALQSMDKENLMIWKNSRNAVNYPNNEQKVSDERKKITDAFHNRRRNLDEDIGNFVSNGLPFFNVLPPWPTELTVEEKNMHDRLVSKHSHHIRKHVHNARNKTCCKLKDSVGTFLGVTSSLTNKATGRKHTGQILKKEKMLVMVKEAIQNKVPLPNFSENECFDTRVSERWKEYIVIARSTGRFDPPILLQFYRHRHIPEIEDISSVAKKYHRNSLDFFLSRNCIVRFYSSLDKTISIQKPDKRLDGFVDESIENKNGLKHYSPVKIFILRCNSIRSSGRWYKFLLETLGRQLFTPTINLKIPQTEISIKINLNEIIFEKLRDLGKQERERLKICFLEKGYKVFQHPILRFFTIAILEKLKLAHYDYLISKWDLENPVLGCALKRYDRLEWIPCDEDSLITGIFAFCQSHLIQYRPIVNCSRVTKSVNGEFLKETPPIEGFLIRLTDKYGSVRTHFGKYNISTSYFFTCDNLLFSMKAYRANPPLPIDAITDDNSTEEEKEDIWKKWKTIPEVYQQQPYPLNSDDHIEWMNCQTTQDEYDSRDFYAFHCFHRRIDQILKTDSVIDLTEVKNIYQGTSTDCEVDKIKYGVYKEACEMFWHRSYEVDNVSQSVINIETSNGLLLKLLASSATVAEQWVTKLKKIMQYWKSKQKEDTDRLLKTRRSNAGLLMLSGEEETKIGENTLRWIIEHGRADEHTFNANGISLSRPLIQKGSLYQKPHKHSVFSRYYVVLISGFIVLFHCFHRSTTGFAKEVLEYAHYMTIPIDDCYLYSGTTTELDLLQRDRTFDEINYGSHALPRVYGDGWRSVEDESSRCFTLWFGTRRALSSNRSRKKGEETLYTHAYDGQSNFVDRSPPVEADLDNSNEPNNKDRIHFTKKLGVSGKSMVFMARSRQERDLWVMSIYYELERLRKTATFSIERNQVT</sequence>
<dbReference type="GO" id="GO:1902657">
    <property type="term" value="P:protein localization to prospore membrane"/>
    <property type="evidence" value="ECO:0007669"/>
    <property type="project" value="InterPro"/>
</dbReference>
<dbReference type="GO" id="GO:0005628">
    <property type="term" value="C:prospore membrane"/>
    <property type="evidence" value="ECO:0007669"/>
    <property type="project" value="TreeGrafter"/>
</dbReference>
<dbReference type="GeneID" id="80923059"/>
<dbReference type="InterPro" id="IPR040345">
    <property type="entry name" value="Mug56/Spo71"/>
</dbReference>
<feature type="region of interest" description="Disordered" evidence="1">
    <location>
        <begin position="145"/>
        <end position="289"/>
    </location>
</feature>
<dbReference type="Proteomes" id="UP001162087">
    <property type="component" value="Chromosome 4"/>
</dbReference>
<evidence type="ECO:0000256" key="1">
    <source>
        <dbReference type="SAM" id="MobiDB-lite"/>
    </source>
</evidence>
<evidence type="ECO:0000259" key="2">
    <source>
        <dbReference type="SMART" id="SM00233"/>
    </source>
</evidence>
<feature type="domain" description="Sporulation-specific protein 71 N-terminal" evidence="3">
    <location>
        <begin position="30"/>
        <end position="96"/>
    </location>
</feature>
<dbReference type="AlphaFoldDB" id="A0AA35JEF8"/>
<evidence type="ECO:0000313" key="5">
    <source>
        <dbReference type="Proteomes" id="UP001162087"/>
    </source>
</evidence>
<dbReference type="InterPro" id="IPR039486">
    <property type="entry name" value="Mug56/Spo71_PH"/>
</dbReference>
<dbReference type="Pfam" id="PF15404">
    <property type="entry name" value="PH_4"/>
    <property type="match status" value="1"/>
</dbReference>
<protein>
    <recommendedName>
        <fullName evidence="6">SPO71-like protein</fullName>
    </recommendedName>
</protein>
<proteinExistence type="predicted"/>
<evidence type="ECO:0000259" key="3">
    <source>
        <dbReference type="SMART" id="SM01316"/>
    </source>
</evidence>
<dbReference type="SMART" id="SM00233">
    <property type="entry name" value="PH"/>
    <property type="match status" value="2"/>
</dbReference>
<evidence type="ECO:0008006" key="6">
    <source>
        <dbReference type="Google" id="ProtNLM"/>
    </source>
</evidence>
<feature type="compositionally biased region" description="Polar residues" evidence="1">
    <location>
        <begin position="164"/>
        <end position="176"/>
    </location>
</feature>
<dbReference type="PANTHER" id="PTHR28076">
    <property type="entry name" value="SPORULATION-SPECIFIC PROTEIN 71"/>
    <property type="match status" value="1"/>
</dbReference>
<feature type="compositionally biased region" description="Polar residues" evidence="1">
    <location>
        <begin position="236"/>
        <end position="258"/>
    </location>
</feature>
<dbReference type="SUPFAM" id="SSF50729">
    <property type="entry name" value="PH domain-like"/>
    <property type="match status" value="1"/>
</dbReference>
<dbReference type="InterPro" id="IPR057379">
    <property type="entry name" value="PH_SPO71"/>
</dbReference>
<feature type="domain" description="PH" evidence="2">
    <location>
        <begin position="1041"/>
        <end position="1242"/>
    </location>
</feature>
<dbReference type="PANTHER" id="PTHR28076:SF1">
    <property type="entry name" value="PROSPORE MEMBRANE ADAPTER PROTEIN SPO71"/>
    <property type="match status" value="1"/>
</dbReference>
<dbReference type="EMBL" id="OX365899">
    <property type="protein sequence ID" value="CAI4058146.1"/>
    <property type="molecule type" value="Genomic_DNA"/>
</dbReference>
<feature type="domain" description="PH" evidence="2">
    <location>
        <begin position="769"/>
        <end position="979"/>
    </location>
</feature>
<dbReference type="RefSeq" id="XP_056086759.1">
    <property type="nucleotide sequence ID" value="XM_056232485.1"/>
</dbReference>
<keyword evidence="5" id="KW-1185">Reference proteome</keyword>
<dbReference type="InterPro" id="IPR001849">
    <property type="entry name" value="PH_domain"/>
</dbReference>
<name>A0AA35JEF8_SACK1</name>
<dbReference type="Pfam" id="PF23207">
    <property type="entry name" value="PH_SPO71"/>
    <property type="match status" value="1"/>
</dbReference>
<dbReference type="SMART" id="SM01316">
    <property type="entry name" value="Spo7_2_N"/>
    <property type="match status" value="1"/>
</dbReference>
<gene>
    <name evidence="4" type="primary">SKDI04G3300</name>
    <name evidence="4" type="ORF">SKDI_04G3300</name>
</gene>
<dbReference type="InterPro" id="IPR029217">
    <property type="entry name" value="Spo7_2_N"/>
</dbReference>
<feature type="compositionally biased region" description="Polar residues" evidence="1">
    <location>
        <begin position="265"/>
        <end position="274"/>
    </location>
</feature>
<organism evidence="4 5">
    <name type="scientific">Saccharomyces kudriavzevii (strain ATCC MYA-4449 / AS 2.2408 / CBS 8840 / NBRC 1802 / NCYC 2889)</name>
    <name type="common">Yeast</name>
    <dbReference type="NCBI Taxonomy" id="226230"/>
    <lineage>
        <taxon>Eukaryota</taxon>
        <taxon>Fungi</taxon>
        <taxon>Dikarya</taxon>
        <taxon>Ascomycota</taxon>
        <taxon>Saccharomycotina</taxon>
        <taxon>Saccharomycetes</taxon>
        <taxon>Saccharomycetales</taxon>
        <taxon>Saccharomycetaceae</taxon>
        <taxon>Saccharomyces</taxon>
    </lineage>
</organism>
<dbReference type="Pfam" id="PF15407">
    <property type="entry name" value="Spo7_2_N"/>
    <property type="match status" value="1"/>
</dbReference>